<comment type="caution">
    <text evidence="7">The sequence shown here is derived from an EMBL/GenBank/DDBJ whole genome shotgun (WGS) entry which is preliminary data.</text>
</comment>
<evidence type="ECO:0000313" key="8">
    <source>
        <dbReference type="Proteomes" id="UP001186944"/>
    </source>
</evidence>
<dbReference type="InterPro" id="IPR018957">
    <property type="entry name" value="Znf_C3HC4_RING-type"/>
</dbReference>
<dbReference type="PANTHER" id="PTHR25462:SF291">
    <property type="entry name" value="E3 UBIQUITIN-PROTEIN LIGASE TRIM45"/>
    <property type="match status" value="1"/>
</dbReference>
<dbReference type="SUPFAM" id="SSF57850">
    <property type="entry name" value="RING/U-box"/>
    <property type="match status" value="1"/>
</dbReference>
<evidence type="ECO:0000313" key="7">
    <source>
        <dbReference type="EMBL" id="KAK3091151.1"/>
    </source>
</evidence>
<proteinExistence type="predicted"/>
<dbReference type="PROSITE" id="PS50089">
    <property type="entry name" value="ZF_RING_2"/>
    <property type="match status" value="1"/>
</dbReference>
<dbReference type="InterPro" id="IPR013083">
    <property type="entry name" value="Znf_RING/FYVE/PHD"/>
</dbReference>
<dbReference type="InterPro" id="IPR001841">
    <property type="entry name" value="Znf_RING"/>
</dbReference>
<keyword evidence="8" id="KW-1185">Reference proteome</keyword>
<organism evidence="7 8">
    <name type="scientific">Pinctada imbricata</name>
    <name type="common">Atlantic pearl-oyster</name>
    <name type="synonym">Pinctada martensii</name>
    <dbReference type="NCBI Taxonomy" id="66713"/>
    <lineage>
        <taxon>Eukaryota</taxon>
        <taxon>Metazoa</taxon>
        <taxon>Spiralia</taxon>
        <taxon>Lophotrochozoa</taxon>
        <taxon>Mollusca</taxon>
        <taxon>Bivalvia</taxon>
        <taxon>Autobranchia</taxon>
        <taxon>Pteriomorphia</taxon>
        <taxon>Pterioida</taxon>
        <taxon>Pterioidea</taxon>
        <taxon>Pteriidae</taxon>
        <taxon>Pinctada</taxon>
    </lineage>
</organism>
<sequence>MAASIPTFLQDNFLTCKICFNVYKEPKILVCLHSFCLRCLENHLLEAKNKQFGSIICPVCRERTLLSIDGVRSLKSNFYIKNLIEFVEASAFGKSPPQLTNDGTLCERKSENTEGGILQNRIHLCERHCAEIEEHYCHTCNISTCRLCVLSQHKSHDVTKSSDKLTEELSVVLRSANDKIESLKEYMSNIDGRREEIMTEQNLCIESVNTTGNKMIEKLKCETQRTVEDIKGRFHELDSKLTLLKEAGRKDLHMMESFVKTSIADVESGKYDLNQLKNCVKTTVRRFEDCLSKYQHDLTIKQKIRIQLTELAKCNEMYKLFEIVNDEPIGETKKIEVPTVTNTGQIDRHIPLTSAYKNGQATEQDEVVQAKEDEISRLVEVPDSALEREITTEENVVLMETVMSCDLTPSQHEAKVNSQRIEVLEISQVETEPSELSGSERLSEPDSVQEEVMKLNKEMNATTVPSFPLLQPSDSRNKKCGVAMDENLLFASAAITEEAFAEEMLKNKEMTSSPIEMSEASVVSINSLNTLAVNDNLPPKIPKRSILVRRSASLERKISRKDASEKNSEDAKQFIGWKLQRSNSLESRRTINHVKETPVKIEMNDRSTRNNDLINFFQCNDESDRMTVKLTAVQWFDSNTFVVTDESNCKLKYIRADNGQCLKSITVKNVASIARSKSLVVFGQREPRVIFINIDGNQRQVKLPFSREDVRPIVTIQNEELVVVVCTDRLLIVNETNIQEKHLTDLKDKPLRVKPMFASSYNNVCILVSDWLQHRICFLSDSGNLFQQIKMSSVPTSEGIFRTPGDLCADSVGNVYVVEYWKSVLVQFNSNGIYVRNINLRTYARLPKGISLLDDKRLLVASQNGVAILQIGE</sequence>
<name>A0AA89BRA5_PINIB</name>
<dbReference type="Proteomes" id="UP001186944">
    <property type="component" value="Unassembled WGS sequence"/>
</dbReference>
<gene>
    <name evidence="7" type="ORF">FSP39_017543</name>
</gene>
<evidence type="ECO:0000259" key="5">
    <source>
        <dbReference type="PROSITE" id="PS50089"/>
    </source>
</evidence>
<dbReference type="InterPro" id="IPR047153">
    <property type="entry name" value="TRIM45/56/19-like"/>
</dbReference>
<dbReference type="PROSITE" id="PS00518">
    <property type="entry name" value="ZF_RING_1"/>
    <property type="match status" value="1"/>
</dbReference>
<dbReference type="Pfam" id="PF00097">
    <property type="entry name" value="zf-C3HC4"/>
    <property type="match status" value="1"/>
</dbReference>
<dbReference type="InterPro" id="IPR011042">
    <property type="entry name" value="6-blade_b-propeller_TolB-like"/>
</dbReference>
<dbReference type="AlphaFoldDB" id="A0AA89BRA5"/>
<dbReference type="GO" id="GO:0061630">
    <property type="term" value="F:ubiquitin protein ligase activity"/>
    <property type="evidence" value="ECO:0007669"/>
    <property type="project" value="TreeGrafter"/>
</dbReference>
<accession>A0AA89BRA5</accession>
<keyword evidence="2 4" id="KW-0863">Zinc-finger</keyword>
<evidence type="ECO:0000259" key="6">
    <source>
        <dbReference type="PROSITE" id="PS50119"/>
    </source>
</evidence>
<evidence type="ECO:0000256" key="2">
    <source>
        <dbReference type="ARBA" id="ARBA00022771"/>
    </source>
</evidence>
<keyword evidence="1" id="KW-0479">Metal-binding</keyword>
<dbReference type="Gene3D" id="2.120.10.30">
    <property type="entry name" value="TolB, C-terminal domain"/>
    <property type="match status" value="1"/>
</dbReference>
<dbReference type="InterPro" id="IPR017907">
    <property type="entry name" value="Znf_RING_CS"/>
</dbReference>
<dbReference type="SMART" id="SM00184">
    <property type="entry name" value="RING"/>
    <property type="match status" value="1"/>
</dbReference>
<dbReference type="SUPFAM" id="SSF101898">
    <property type="entry name" value="NHL repeat"/>
    <property type="match status" value="1"/>
</dbReference>
<feature type="domain" description="B box-type" evidence="6">
    <location>
        <begin position="120"/>
        <end position="161"/>
    </location>
</feature>
<dbReference type="InterPro" id="IPR000315">
    <property type="entry name" value="Znf_B-box"/>
</dbReference>
<dbReference type="Gene3D" id="3.30.160.60">
    <property type="entry name" value="Classic Zinc Finger"/>
    <property type="match status" value="1"/>
</dbReference>
<dbReference type="GO" id="GO:0008270">
    <property type="term" value="F:zinc ion binding"/>
    <property type="evidence" value="ECO:0007669"/>
    <property type="project" value="UniProtKB-KW"/>
</dbReference>
<reference evidence="7" key="1">
    <citation type="submission" date="2019-08" db="EMBL/GenBank/DDBJ databases">
        <title>The improved chromosome-level genome for the pearl oyster Pinctada fucata martensii using PacBio sequencing and Hi-C.</title>
        <authorList>
            <person name="Zheng Z."/>
        </authorList>
    </citation>
    <scope>NUCLEOTIDE SEQUENCE</scope>
    <source>
        <strain evidence="7">ZZ-2019</strain>
        <tissue evidence="7">Adductor muscle</tissue>
    </source>
</reference>
<dbReference type="PANTHER" id="PTHR25462">
    <property type="entry name" value="BONUS, ISOFORM C-RELATED"/>
    <property type="match status" value="1"/>
</dbReference>
<evidence type="ECO:0000256" key="4">
    <source>
        <dbReference type="PROSITE-ProRule" id="PRU00024"/>
    </source>
</evidence>
<keyword evidence="3" id="KW-0862">Zinc</keyword>
<protein>
    <submittedName>
        <fullName evidence="7">Uncharacterized protein</fullName>
    </submittedName>
</protein>
<dbReference type="EMBL" id="VSWD01000010">
    <property type="protein sequence ID" value="KAK3091151.1"/>
    <property type="molecule type" value="Genomic_DNA"/>
</dbReference>
<dbReference type="PROSITE" id="PS50119">
    <property type="entry name" value="ZF_BBOX"/>
    <property type="match status" value="1"/>
</dbReference>
<dbReference type="SUPFAM" id="SSF57845">
    <property type="entry name" value="B-box zinc-binding domain"/>
    <property type="match status" value="1"/>
</dbReference>
<dbReference type="Gene3D" id="3.30.40.10">
    <property type="entry name" value="Zinc/RING finger domain, C3HC4 (zinc finger)"/>
    <property type="match status" value="1"/>
</dbReference>
<evidence type="ECO:0000256" key="1">
    <source>
        <dbReference type="ARBA" id="ARBA00022723"/>
    </source>
</evidence>
<feature type="domain" description="RING-type" evidence="5">
    <location>
        <begin position="16"/>
        <end position="61"/>
    </location>
</feature>
<evidence type="ECO:0000256" key="3">
    <source>
        <dbReference type="ARBA" id="ARBA00022833"/>
    </source>
</evidence>